<keyword evidence="3" id="KW-0238">DNA-binding</keyword>
<dbReference type="InterPro" id="IPR036388">
    <property type="entry name" value="WH-like_DNA-bd_sf"/>
</dbReference>
<dbReference type="Pfam" id="PF03466">
    <property type="entry name" value="LysR_substrate"/>
    <property type="match status" value="1"/>
</dbReference>
<keyword evidence="2" id="KW-0805">Transcription regulation</keyword>
<dbReference type="PANTHER" id="PTHR30346:SF29">
    <property type="entry name" value="LYSR SUBSTRATE-BINDING"/>
    <property type="match status" value="1"/>
</dbReference>
<dbReference type="RefSeq" id="WP_182608515.1">
    <property type="nucleotide sequence ID" value="NZ_VKHT01001584.1"/>
</dbReference>
<evidence type="ECO:0000256" key="4">
    <source>
        <dbReference type="ARBA" id="ARBA00023163"/>
    </source>
</evidence>
<evidence type="ECO:0000256" key="2">
    <source>
        <dbReference type="ARBA" id="ARBA00023015"/>
    </source>
</evidence>
<dbReference type="SUPFAM" id="SSF46785">
    <property type="entry name" value="Winged helix' DNA-binding domain"/>
    <property type="match status" value="1"/>
</dbReference>
<protein>
    <submittedName>
        <fullName evidence="6">LysR family transcriptional regulator</fullName>
    </submittedName>
</protein>
<evidence type="ECO:0000313" key="7">
    <source>
        <dbReference type="Proteomes" id="UP000538929"/>
    </source>
</evidence>
<evidence type="ECO:0000313" key="6">
    <source>
        <dbReference type="EMBL" id="MBB0247314.1"/>
    </source>
</evidence>
<accession>A0A7W3Y3X7</accession>
<dbReference type="AlphaFoldDB" id="A0A7W3Y3X7"/>
<dbReference type="PANTHER" id="PTHR30346">
    <property type="entry name" value="TRANSCRIPTIONAL DUAL REGULATOR HCAR-RELATED"/>
    <property type="match status" value="1"/>
</dbReference>
<sequence length="193" mass="19998">MLDVRGLRLLRELSRRGTIAAVAEALAFSPSAVSRQLGVLEREAGVVLLERTGRRVITPAGLRLVEHAEAVLERLERAAAELAGTRSGPAGPVRIGAFPSAGRSLVPRALDIPAERRPTLEPMIVEIDPAAGGDALRAGDLDAALVHGSDFVPDRPEPGVESVPLFSEAMYLVHPAGSAPVGAGTADPDGGEG</sequence>
<dbReference type="SUPFAM" id="SSF53850">
    <property type="entry name" value="Periplasmic binding protein-like II"/>
    <property type="match status" value="1"/>
</dbReference>
<evidence type="ECO:0000259" key="5">
    <source>
        <dbReference type="PROSITE" id="PS50931"/>
    </source>
</evidence>
<dbReference type="EMBL" id="VKHT01001584">
    <property type="protein sequence ID" value="MBB0247314.1"/>
    <property type="molecule type" value="Genomic_DNA"/>
</dbReference>
<evidence type="ECO:0000256" key="1">
    <source>
        <dbReference type="ARBA" id="ARBA00009437"/>
    </source>
</evidence>
<dbReference type="Proteomes" id="UP000538929">
    <property type="component" value="Unassembled WGS sequence"/>
</dbReference>
<dbReference type="Gene3D" id="3.40.190.10">
    <property type="entry name" value="Periplasmic binding protein-like II"/>
    <property type="match status" value="2"/>
</dbReference>
<evidence type="ECO:0000256" key="3">
    <source>
        <dbReference type="ARBA" id="ARBA00023125"/>
    </source>
</evidence>
<gene>
    <name evidence="6" type="ORF">FNQ90_25135</name>
</gene>
<comment type="similarity">
    <text evidence="1">Belongs to the LysR transcriptional regulatory family.</text>
</comment>
<dbReference type="InterPro" id="IPR011991">
    <property type="entry name" value="ArsR-like_HTH"/>
</dbReference>
<comment type="caution">
    <text evidence="6">The sequence shown here is derived from an EMBL/GenBank/DDBJ whole genome shotgun (WGS) entry which is preliminary data.</text>
</comment>
<dbReference type="GO" id="GO:0003677">
    <property type="term" value="F:DNA binding"/>
    <property type="evidence" value="ECO:0007669"/>
    <property type="project" value="UniProtKB-KW"/>
</dbReference>
<dbReference type="PROSITE" id="PS50931">
    <property type="entry name" value="HTH_LYSR"/>
    <property type="match status" value="1"/>
</dbReference>
<feature type="domain" description="HTH lysR-type" evidence="5">
    <location>
        <begin position="2"/>
        <end position="58"/>
    </location>
</feature>
<dbReference type="Gene3D" id="1.10.10.10">
    <property type="entry name" value="Winged helix-like DNA-binding domain superfamily/Winged helix DNA-binding domain"/>
    <property type="match status" value="1"/>
</dbReference>
<feature type="non-terminal residue" evidence="6">
    <location>
        <position position="193"/>
    </location>
</feature>
<dbReference type="InterPro" id="IPR000847">
    <property type="entry name" value="LysR_HTH_N"/>
</dbReference>
<name>A0A7W3Y3X7_9ACTN</name>
<dbReference type="Pfam" id="PF00126">
    <property type="entry name" value="HTH_1"/>
    <property type="match status" value="1"/>
</dbReference>
<dbReference type="InterPro" id="IPR005119">
    <property type="entry name" value="LysR_subst-bd"/>
</dbReference>
<organism evidence="6 7">
    <name type="scientific">Streptomyces alkaliphilus</name>
    <dbReference type="NCBI Taxonomy" id="1472722"/>
    <lineage>
        <taxon>Bacteria</taxon>
        <taxon>Bacillati</taxon>
        <taxon>Actinomycetota</taxon>
        <taxon>Actinomycetes</taxon>
        <taxon>Kitasatosporales</taxon>
        <taxon>Streptomycetaceae</taxon>
        <taxon>Streptomyces</taxon>
    </lineage>
</organism>
<proteinExistence type="inferred from homology"/>
<dbReference type="GO" id="GO:0032993">
    <property type="term" value="C:protein-DNA complex"/>
    <property type="evidence" value="ECO:0007669"/>
    <property type="project" value="TreeGrafter"/>
</dbReference>
<keyword evidence="7" id="KW-1185">Reference proteome</keyword>
<dbReference type="CDD" id="cd00090">
    <property type="entry name" value="HTH_ARSR"/>
    <property type="match status" value="1"/>
</dbReference>
<keyword evidence="4" id="KW-0804">Transcription</keyword>
<reference evidence="7" key="1">
    <citation type="submission" date="2019-10" db="EMBL/GenBank/DDBJ databases">
        <title>Streptomyces sp. nov., a novel actinobacterium isolated from alkaline environment.</title>
        <authorList>
            <person name="Golinska P."/>
        </authorList>
    </citation>
    <scope>NUCLEOTIDE SEQUENCE [LARGE SCALE GENOMIC DNA]</scope>
    <source>
        <strain evidence="7">DSM 42118</strain>
    </source>
</reference>
<dbReference type="InterPro" id="IPR036390">
    <property type="entry name" value="WH_DNA-bd_sf"/>
</dbReference>
<dbReference type="GO" id="GO:0003700">
    <property type="term" value="F:DNA-binding transcription factor activity"/>
    <property type="evidence" value="ECO:0007669"/>
    <property type="project" value="InterPro"/>
</dbReference>